<reference evidence="4" key="3">
    <citation type="submission" date="2025-08" db="UniProtKB">
        <authorList>
            <consortium name="Ensembl"/>
        </authorList>
    </citation>
    <scope>IDENTIFICATION</scope>
    <source>
        <strain evidence="4">JP 163 A</strain>
    </source>
</reference>
<dbReference type="STRING" id="8083.ENSXMAP00000010014"/>
<reference evidence="5" key="1">
    <citation type="submission" date="2012-01" db="EMBL/GenBank/DDBJ databases">
        <authorList>
            <person name="Walter R."/>
            <person name="Schartl M."/>
            <person name="Warren W."/>
        </authorList>
    </citation>
    <scope>NUCLEOTIDE SEQUENCE [LARGE SCALE GENOMIC DNA]</scope>
    <source>
        <strain evidence="5">JP 163 A</strain>
    </source>
</reference>
<dbReference type="SMART" id="SM00612">
    <property type="entry name" value="Kelch"/>
    <property type="match status" value="6"/>
</dbReference>
<dbReference type="Pfam" id="PF07707">
    <property type="entry name" value="BACK"/>
    <property type="match status" value="1"/>
</dbReference>
<dbReference type="InterPro" id="IPR015915">
    <property type="entry name" value="Kelch-typ_b-propeller"/>
</dbReference>
<sequence length="591" mass="66083">MSSSHKKFQHPNEQDSVYNQLRLAGKLTDAVIIAEGVGFPVHKIILCNCTPYFCELFTRSCSLDQEIFHIPGISAEVMGLILDYAYTNSLTITAGNVQQLLLTANLLCAPEVVHACCIFIEDLIHPDNCIGMWRYTTTVCPQPVLHFKIYCYILKHFEAVALCEEFLLLSAGELTDIIETDNLIVKTERTVYEAILRWTSHALEEREAHFPALFSKIRLALLDVDYIRDKVLPSTLTQGPCLSLLSEATKTITQLLSIRPYLTGVCNPLARPRLPTGILLAIGGWSGGGPTNGIEAYDVRADCWINVTNNTERPRAYHGTIFLNNFVYCIGGFDRLEHFNSVRKFDPIKGNWHEVAPMYYQRCYVSVTVLNGCIYAIGGYDGHMRLSTAEYYRPELNQWTLIAPMQEQRSDANCTTLNNKIYICGGFNGHDCLQTAEYYSPETNQWTMISPMNSQRSGIGVVAYAGHVYAVGGFDGNSRLRSVEAYNPETNAWTNVASMITTRSNFGIEVVEDRLFVVGGFNGFTTSYHVECYDATRNEWLEVCGMGIFRSAVSCCVIAGLPNMPEYVVPRDALPLLPIEEDHETDSGDSS</sequence>
<dbReference type="PIRSF" id="PIRSF037037">
    <property type="entry name" value="Kelch-like_protein_gigaxonin"/>
    <property type="match status" value="1"/>
</dbReference>
<dbReference type="Pfam" id="PF01344">
    <property type="entry name" value="Kelch_1"/>
    <property type="match status" value="6"/>
</dbReference>
<feature type="domain" description="BTB" evidence="3">
    <location>
        <begin position="28"/>
        <end position="94"/>
    </location>
</feature>
<evidence type="ECO:0000313" key="5">
    <source>
        <dbReference type="Proteomes" id="UP000002852"/>
    </source>
</evidence>
<dbReference type="Ensembl" id="ENSXMAT00000010028.2">
    <property type="protein sequence ID" value="ENSXMAP00000010014.2"/>
    <property type="gene ID" value="ENSXMAG00000009983.2"/>
</dbReference>
<dbReference type="HOGENOM" id="CLU_004253_14_1_1"/>
<name>M4A6C0_XIPMA</name>
<evidence type="ECO:0000256" key="2">
    <source>
        <dbReference type="ARBA" id="ARBA00022737"/>
    </source>
</evidence>
<dbReference type="SMART" id="SM00875">
    <property type="entry name" value="BACK"/>
    <property type="match status" value="1"/>
</dbReference>
<dbReference type="InterPro" id="IPR017096">
    <property type="entry name" value="BTB-kelch_protein"/>
</dbReference>
<dbReference type="Gene3D" id="2.120.10.80">
    <property type="entry name" value="Kelch-type beta propeller"/>
    <property type="match status" value="1"/>
</dbReference>
<dbReference type="Proteomes" id="UP000002852">
    <property type="component" value="Unassembled WGS sequence"/>
</dbReference>
<dbReference type="PANTHER" id="PTHR24412">
    <property type="entry name" value="KELCH PROTEIN"/>
    <property type="match status" value="1"/>
</dbReference>
<dbReference type="InterPro" id="IPR000210">
    <property type="entry name" value="BTB/POZ_dom"/>
</dbReference>
<dbReference type="SMART" id="SM00225">
    <property type="entry name" value="BTB"/>
    <property type="match status" value="1"/>
</dbReference>
<dbReference type="Pfam" id="PF00651">
    <property type="entry name" value="BTB"/>
    <property type="match status" value="1"/>
</dbReference>
<proteinExistence type="predicted"/>
<dbReference type="Gene3D" id="1.25.40.420">
    <property type="match status" value="1"/>
</dbReference>
<dbReference type="InParanoid" id="M4A6C0"/>
<dbReference type="AlphaFoldDB" id="M4A6C0"/>
<dbReference type="PROSITE" id="PS50097">
    <property type="entry name" value="BTB"/>
    <property type="match status" value="1"/>
</dbReference>
<accession>M4A6C0</accession>
<keyword evidence="5" id="KW-1185">Reference proteome</keyword>
<reference evidence="5" key="2">
    <citation type="journal article" date="2013" name="Nat. Genet.">
        <title>The genome of the platyfish, Xiphophorus maculatus, provides insights into evolutionary adaptation and several complex traits.</title>
        <authorList>
            <person name="Schartl M."/>
            <person name="Walter R.B."/>
            <person name="Shen Y."/>
            <person name="Garcia T."/>
            <person name="Catchen J."/>
            <person name="Amores A."/>
            <person name="Braasch I."/>
            <person name="Chalopin D."/>
            <person name="Volff J.N."/>
            <person name="Lesch K.P."/>
            <person name="Bisazza A."/>
            <person name="Minx P."/>
            <person name="Hillier L."/>
            <person name="Wilson R.K."/>
            <person name="Fuerstenberg S."/>
            <person name="Boore J."/>
            <person name="Searle S."/>
            <person name="Postlethwait J.H."/>
            <person name="Warren W.C."/>
        </authorList>
    </citation>
    <scope>NUCLEOTIDE SEQUENCE [LARGE SCALE GENOMIC DNA]</scope>
    <source>
        <strain evidence="5">JP 163 A</strain>
    </source>
</reference>
<dbReference type="InterPro" id="IPR006652">
    <property type="entry name" value="Kelch_1"/>
</dbReference>
<dbReference type="PANTHER" id="PTHR24412:SF172">
    <property type="entry name" value="KELCH-LIKE PROTEIN 10"/>
    <property type="match status" value="1"/>
</dbReference>
<organism evidence="4 5">
    <name type="scientific">Xiphophorus maculatus</name>
    <name type="common">Southern platyfish</name>
    <name type="synonym">Platypoecilus maculatus</name>
    <dbReference type="NCBI Taxonomy" id="8083"/>
    <lineage>
        <taxon>Eukaryota</taxon>
        <taxon>Metazoa</taxon>
        <taxon>Chordata</taxon>
        <taxon>Craniata</taxon>
        <taxon>Vertebrata</taxon>
        <taxon>Euteleostomi</taxon>
        <taxon>Actinopterygii</taxon>
        <taxon>Neopterygii</taxon>
        <taxon>Teleostei</taxon>
        <taxon>Neoteleostei</taxon>
        <taxon>Acanthomorphata</taxon>
        <taxon>Ovalentaria</taxon>
        <taxon>Atherinomorphae</taxon>
        <taxon>Cyprinodontiformes</taxon>
        <taxon>Poeciliidae</taxon>
        <taxon>Poeciliinae</taxon>
        <taxon>Xiphophorus</taxon>
    </lineage>
</organism>
<keyword evidence="1" id="KW-0880">Kelch repeat</keyword>
<dbReference type="PRINTS" id="PR00501">
    <property type="entry name" value="KELCHREPEAT"/>
</dbReference>
<dbReference type="InterPro" id="IPR011705">
    <property type="entry name" value="BACK"/>
</dbReference>
<dbReference type="SUPFAM" id="SSF117281">
    <property type="entry name" value="Kelch motif"/>
    <property type="match status" value="1"/>
</dbReference>
<dbReference type="OMA" id="RADCWIN"/>
<dbReference type="eggNOG" id="KOG4441">
    <property type="taxonomic scope" value="Eukaryota"/>
</dbReference>
<dbReference type="SUPFAM" id="SSF54695">
    <property type="entry name" value="POZ domain"/>
    <property type="match status" value="1"/>
</dbReference>
<evidence type="ECO:0000313" key="4">
    <source>
        <dbReference type="Ensembl" id="ENSXMAP00000010014.2"/>
    </source>
</evidence>
<evidence type="ECO:0000259" key="3">
    <source>
        <dbReference type="PROSITE" id="PS50097"/>
    </source>
</evidence>
<dbReference type="InterPro" id="IPR011333">
    <property type="entry name" value="SKP1/BTB/POZ_sf"/>
</dbReference>
<keyword evidence="2" id="KW-0677">Repeat</keyword>
<protein>
    <submittedName>
        <fullName evidence="4">Kelch like family member 10</fullName>
    </submittedName>
</protein>
<dbReference type="Gene3D" id="3.30.710.10">
    <property type="entry name" value="Potassium Channel Kv1.1, Chain A"/>
    <property type="match status" value="1"/>
</dbReference>
<reference evidence="4" key="4">
    <citation type="submission" date="2025-09" db="UniProtKB">
        <authorList>
            <consortium name="Ensembl"/>
        </authorList>
    </citation>
    <scope>IDENTIFICATION</scope>
    <source>
        <strain evidence="4">JP 163 A</strain>
    </source>
</reference>
<evidence type="ECO:0000256" key="1">
    <source>
        <dbReference type="ARBA" id="ARBA00022441"/>
    </source>
</evidence>
<dbReference type="GeneTree" id="ENSGT00940000154664"/>
<dbReference type="FunFam" id="1.25.40.420:FF:000001">
    <property type="entry name" value="Kelch-like family member 12"/>
    <property type="match status" value="1"/>
</dbReference>